<keyword evidence="3" id="KW-1185">Reference proteome</keyword>
<dbReference type="Pfam" id="PF01370">
    <property type="entry name" value="Epimerase"/>
    <property type="match status" value="1"/>
</dbReference>
<dbReference type="HOGENOM" id="CLU_055314_1_0_1"/>
<name>W6MLT3_9ASCO</name>
<dbReference type="PANTHER" id="PTHR12126">
    <property type="entry name" value="NADH-UBIQUINONE OXIDOREDUCTASE 39 KDA SUBUNIT-RELATED"/>
    <property type="match status" value="1"/>
</dbReference>
<reference evidence="2" key="1">
    <citation type="submission" date="2013-12" db="EMBL/GenBank/DDBJ databases">
        <authorList>
            <person name="Genoscope - CEA"/>
        </authorList>
    </citation>
    <scope>NUCLEOTIDE SEQUENCE</scope>
    <source>
        <strain evidence="2">CBS 1993</strain>
    </source>
</reference>
<gene>
    <name evidence="2" type="ORF">KUCA_T00003070001</name>
</gene>
<dbReference type="OrthoDB" id="276721at2759"/>
<dbReference type="Gene3D" id="3.40.50.720">
    <property type="entry name" value="NAD(P)-binding Rossmann-like Domain"/>
    <property type="match status" value="1"/>
</dbReference>
<dbReference type="GeneID" id="34520477"/>
<accession>W6MLT3</accession>
<dbReference type="AlphaFoldDB" id="W6MLT3"/>
<evidence type="ECO:0000259" key="1">
    <source>
        <dbReference type="Pfam" id="PF01370"/>
    </source>
</evidence>
<dbReference type="InterPro" id="IPR036291">
    <property type="entry name" value="NAD(P)-bd_dom_sf"/>
</dbReference>
<dbReference type="Proteomes" id="UP000019384">
    <property type="component" value="Unassembled WGS sequence"/>
</dbReference>
<dbReference type="RefSeq" id="XP_022459089.1">
    <property type="nucleotide sequence ID" value="XM_022603378.1"/>
</dbReference>
<dbReference type="EMBL" id="HG793127">
    <property type="protein sequence ID" value="CDK27093.1"/>
    <property type="molecule type" value="Genomic_DNA"/>
</dbReference>
<organism evidence="2 3">
    <name type="scientific">Kuraishia capsulata CBS 1993</name>
    <dbReference type="NCBI Taxonomy" id="1382522"/>
    <lineage>
        <taxon>Eukaryota</taxon>
        <taxon>Fungi</taxon>
        <taxon>Dikarya</taxon>
        <taxon>Ascomycota</taxon>
        <taxon>Saccharomycotina</taxon>
        <taxon>Pichiomycetes</taxon>
        <taxon>Pichiales</taxon>
        <taxon>Pichiaceae</taxon>
        <taxon>Kuraishia</taxon>
    </lineage>
</organism>
<dbReference type="GO" id="GO:0005739">
    <property type="term" value="C:mitochondrion"/>
    <property type="evidence" value="ECO:0007669"/>
    <property type="project" value="TreeGrafter"/>
</dbReference>
<dbReference type="STRING" id="1382522.W6MLT3"/>
<protein>
    <recommendedName>
        <fullName evidence="1">NAD-dependent epimerase/dehydratase domain-containing protein</fullName>
    </recommendedName>
</protein>
<dbReference type="GO" id="GO:0044877">
    <property type="term" value="F:protein-containing complex binding"/>
    <property type="evidence" value="ECO:0007669"/>
    <property type="project" value="TreeGrafter"/>
</dbReference>
<dbReference type="SUPFAM" id="SSF51735">
    <property type="entry name" value="NAD(P)-binding Rossmann-fold domains"/>
    <property type="match status" value="1"/>
</dbReference>
<feature type="domain" description="NAD-dependent epimerase/dehydratase" evidence="1">
    <location>
        <begin position="5"/>
        <end position="74"/>
    </location>
</feature>
<dbReference type="InterPro" id="IPR051207">
    <property type="entry name" value="ComplexI_NDUFA9_subunit"/>
</dbReference>
<dbReference type="InterPro" id="IPR001509">
    <property type="entry name" value="Epimerase_deHydtase"/>
</dbReference>
<evidence type="ECO:0000313" key="3">
    <source>
        <dbReference type="Proteomes" id="UP000019384"/>
    </source>
</evidence>
<sequence>MKSISVFGGNGFLGRAICKEAIQRGWTVNSVSRSGKPVQSNEPWVEKVNWVKGDVFQPKTYESVLKTSDAVVHSLGLIWENQDYKKLINLESSGASNPLKTLAQAFQVFTSSKGSNPMEKEVFNTYDGLNHQSAIVLAEAVAENLSDEWPKSFPFVYISADFKSPSPAEYLKSKQITEIELYEMQPQLRPIFMRPGFMYDENNPRNMRHDVKKILELIGKIDTKNLIGLPQTVSIQKVARSILDHVAEQGFVGPVNMDQMQ</sequence>
<dbReference type="PANTHER" id="PTHR12126:SF16">
    <property type="entry name" value="MIOREX COMPLEX COMPONENT 2"/>
    <property type="match status" value="1"/>
</dbReference>
<evidence type="ECO:0000313" key="2">
    <source>
        <dbReference type="EMBL" id="CDK27093.1"/>
    </source>
</evidence>
<reference evidence="2" key="2">
    <citation type="submission" date="2014-02" db="EMBL/GenBank/DDBJ databases">
        <title>Complete DNA sequence of /Kuraishia capsulata/ illustrates novel genomic features among budding yeasts (/Saccharomycotina/).</title>
        <authorList>
            <person name="Morales L."/>
            <person name="Noel B."/>
            <person name="Porcel B."/>
            <person name="Marcet-Houben M."/>
            <person name="Hullo M-F."/>
            <person name="Sacerdot C."/>
            <person name="Tekaia F."/>
            <person name="Leh-Louis V."/>
            <person name="Despons L."/>
            <person name="Khanna V."/>
            <person name="Aury J-M."/>
            <person name="Barbe V."/>
            <person name="Couloux A."/>
            <person name="Labadie K."/>
            <person name="Pelletier E."/>
            <person name="Souciet J-L."/>
            <person name="Boekhout T."/>
            <person name="Gabaldon T."/>
            <person name="Wincker P."/>
            <person name="Dujon B."/>
        </authorList>
    </citation>
    <scope>NUCLEOTIDE SEQUENCE</scope>
    <source>
        <strain evidence="2">CBS 1993</strain>
    </source>
</reference>
<proteinExistence type="predicted"/>